<dbReference type="EMBL" id="NBII01000008">
    <property type="protein sequence ID" value="PAV16663.1"/>
    <property type="molecule type" value="Genomic_DNA"/>
</dbReference>
<dbReference type="AlphaFoldDB" id="A0A286UAP9"/>
<organism evidence="2 3">
    <name type="scientific">Pyrrhoderma noxium</name>
    <dbReference type="NCBI Taxonomy" id="2282107"/>
    <lineage>
        <taxon>Eukaryota</taxon>
        <taxon>Fungi</taxon>
        <taxon>Dikarya</taxon>
        <taxon>Basidiomycota</taxon>
        <taxon>Agaricomycotina</taxon>
        <taxon>Agaricomycetes</taxon>
        <taxon>Hymenochaetales</taxon>
        <taxon>Hymenochaetaceae</taxon>
        <taxon>Pyrrhoderma</taxon>
    </lineage>
</organism>
<accession>A0A286UAP9</accession>
<gene>
    <name evidence="2" type="ORF">PNOK_0828300</name>
</gene>
<evidence type="ECO:0000313" key="3">
    <source>
        <dbReference type="Proteomes" id="UP000217199"/>
    </source>
</evidence>
<sequence>MSVKASATVSVTTKHSTATVTLGRRQPSRSTRPCPAEGILKKKNKEQDKVEIVENKKGVSSSHPMPKPDCPKRTAKFAKQIVSTTSTSTCERVLKLLWSCREKKREADESVRTNEMKLELSMNGEIRKSLKDDLLLQKCKSALYSETISMLEAAKNQMRGFPEDKVDSEDYKKIADDAMTQHGRSLLIINDKKAVIAEGQKRLSQGVLVL</sequence>
<feature type="compositionally biased region" description="Polar residues" evidence="1">
    <location>
        <begin position="1"/>
        <end position="20"/>
    </location>
</feature>
<reference evidence="2 3" key="1">
    <citation type="journal article" date="2017" name="Mol. Ecol.">
        <title>Comparative and population genomic landscape of Phellinus noxius: A hypervariable fungus causing root rot in trees.</title>
        <authorList>
            <person name="Chung C.L."/>
            <person name="Lee T.J."/>
            <person name="Akiba M."/>
            <person name="Lee H.H."/>
            <person name="Kuo T.H."/>
            <person name="Liu D."/>
            <person name="Ke H.M."/>
            <person name="Yokoi T."/>
            <person name="Roa M.B."/>
            <person name="Lu M.J."/>
            <person name="Chang Y.Y."/>
            <person name="Ann P.J."/>
            <person name="Tsai J.N."/>
            <person name="Chen C.Y."/>
            <person name="Tzean S.S."/>
            <person name="Ota Y."/>
            <person name="Hattori T."/>
            <person name="Sahashi N."/>
            <person name="Liou R.F."/>
            <person name="Kikuchi T."/>
            <person name="Tsai I.J."/>
        </authorList>
    </citation>
    <scope>NUCLEOTIDE SEQUENCE [LARGE SCALE GENOMIC DNA]</scope>
    <source>
        <strain evidence="2 3">FFPRI411160</strain>
    </source>
</reference>
<comment type="caution">
    <text evidence="2">The sequence shown here is derived from an EMBL/GenBank/DDBJ whole genome shotgun (WGS) entry which is preliminary data.</text>
</comment>
<feature type="region of interest" description="Disordered" evidence="1">
    <location>
        <begin position="1"/>
        <end position="71"/>
    </location>
</feature>
<dbReference type="InParanoid" id="A0A286UAP9"/>
<keyword evidence="3" id="KW-1185">Reference proteome</keyword>
<proteinExistence type="predicted"/>
<evidence type="ECO:0000256" key="1">
    <source>
        <dbReference type="SAM" id="MobiDB-lite"/>
    </source>
</evidence>
<feature type="compositionally biased region" description="Basic and acidic residues" evidence="1">
    <location>
        <begin position="45"/>
        <end position="57"/>
    </location>
</feature>
<dbReference type="Proteomes" id="UP000217199">
    <property type="component" value="Unassembled WGS sequence"/>
</dbReference>
<name>A0A286UAP9_9AGAM</name>
<evidence type="ECO:0000313" key="2">
    <source>
        <dbReference type="EMBL" id="PAV16663.1"/>
    </source>
</evidence>
<protein>
    <submittedName>
        <fullName evidence="2">Uncharacterized protein</fullName>
    </submittedName>
</protein>